<comment type="catalytic activity">
    <reaction evidence="1 10">
        <text>a fatty acyl-[ACP] + phosphate = an acyl phosphate + holo-[ACP]</text>
        <dbReference type="Rhea" id="RHEA:42292"/>
        <dbReference type="Rhea" id="RHEA-COMP:9685"/>
        <dbReference type="Rhea" id="RHEA-COMP:14125"/>
        <dbReference type="ChEBI" id="CHEBI:43474"/>
        <dbReference type="ChEBI" id="CHEBI:59918"/>
        <dbReference type="ChEBI" id="CHEBI:64479"/>
        <dbReference type="ChEBI" id="CHEBI:138651"/>
        <dbReference type="EC" id="2.3.1.274"/>
    </reaction>
</comment>
<dbReference type="InterPro" id="IPR003664">
    <property type="entry name" value="FA_synthesis"/>
</dbReference>
<accession>A0A1Y3PLV1</accession>
<evidence type="ECO:0000256" key="9">
    <source>
        <dbReference type="ARBA" id="ARBA00046608"/>
    </source>
</evidence>
<dbReference type="Gene3D" id="3.40.718.10">
    <property type="entry name" value="Isopropylmalate Dehydrogenase"/>
    <property type="match status" value="1"/>
</dbReference>
<evidence type="ECO:0000256" key="1">
    <source>
        <dbReference type="ARBA" id="ARBA00001232"/>
    </source>
</evidence>
<proteinExistence type="inferred from homology"/>
<dbReference type="PANTHER" id="PTHR30100">
    <property type="entry name" value="FATTY ACID/PHOSPHOLIPID SYNTHESIS PROTEIN PLSX"/>
    <property type="match status" value="1"/>
</dbReference>
<dbReference type="HAMAP" id="MF_00019">
    <property type="entry name" value="PlsX"/>
    <property type="match status" value="1"/>
</dbReference>
<reference evidence="12" key="1">
    <citation type="submission" date="2016-06" db="EMBL/GenBank/DDBJ databases">
        <authorList>
            <person name="Nascimento L."/>
            <person name="Pereira R.V."/>
            <person name="Martins L.F."/>
            <person name="Quaggio R.B."/>
            <person name="Silva A.M."/>
            <person name="Setubal J.C."/>
        </authorList>
    </citation>
    <scope>NUCLEOTIDE SEQUENCE [LARGE SCALE GENOMIC DNA]</scope>
</reference>
<evidence type="ECO:0000313" key="11">
    <source>
        <dbReference type="EMBL" id="OUM88310.1"/>
    </source>
</evidence>
<evidence type="ECO:0000256" key="5">
    <source>
        <dbReference type="ARBA" id="ARBA00023098"/>
    </source>
</evidence>
<dbReference type="Pfam" id="PF02504">
    <property type="entry name" value="FA_synthesis"/>
    <property type="match status" value="1"/>
</dbReference>
<evidence type="ECO:0000313" key="12">
    <source>
        <dbReference type="Proteomes" id="UP000196475"/>
    </source>
</evidence>
<evidence type="ECO:0000256" key="6">
    <source>
        <dbReference type="ARBA" id="ARBA00023209"/>
    </source>
</evidence>
<dbReference type="AlphaFoldDB" id="A0A1Y3PLV1"/>
<dbReference type="SUPFAM" id="SSF53659">
    <property type="entry name" value="Isocitrate/Isopropylmalate dehydrogenase-like"/>
    <property type="match status" value="1"/>
</dbReference>
<protein>
    <recommendedName>
        <fullName evidence="8 10">Phosphate acyltransferase</fullName>
        <ecNumber evidence="8 10">2.3.1.274</ecNumber>
    </recommendedName>
    <alternativeName>
        <fullName evidence="10">Acyl-ACP phosphotransacylase</fullName>
    </alternativeName>
    <alternativeName>
        <fullName evidence="10">Acyl-[acyl-carrier-protein]--phosphate acyltransferase</fullName>
    </alternativeName>
    <alternativeName>
        <fullName evidence="10">Phosphate-acyl-ACP acyltransferase</fullName>
    </alternativeName>
</protein>
<dbReference type="GO" id="GO:0005737">
    <property type="term" value="C:cytoplasm"/>
    <property type="evidence" value="ECO:0007669"/>
    <property type="project" value="UniProtKB-SubCell"/>
</dbReference>
<keyword evidence="5 10" id="KW-0443">Lipid metabolism</keyword>
<name>A0A1Y3PLV1_9BACI</name>
<dbReference type="PIRSF" id="PIRSF002465">
    <property type="entry name" value="Phsphlp_syn_PlsX"/>
    <property type="match status" value="1"/>
</dbReference>
<dbReference type="EC" id="2.3.1.274" evidence="8 10"/>
<evidence type="ECO:0000256" key="2">
    <source>
        <dbReference type="ARBA" id="ARBA00022490"/>
    </source>
</evidence>
<evidence type="ECO:0000256" key="8">
    <source>
        <dbReference type="ARBA" id="ARBA00024069"/>
    </source>
</evidence>
<comment type="subunit">
    <text evidence="9 10">Homodimer. Probably interacts with PlsY.</text>
</comment>
<comment type="caution">
    <text evidence="11">The sequence shown here is derived from an EMBL/GenBank/DDBJ whole genome shotgun (WGS) entry which is preliminary data.</text>
</comment>
<evidence type="ECO:0000256" key="10">
    <source>
        <dbReference type="HAMAP-Rule" id="MF_00019"/>
    </source>
</evidence>
<evidence type="ECO:0000256" key="7">
    <source>
        <dbReference type="ARBA" id="ARBA00023264"/>
    </source>
</evidence>
<dbReference type="EMBL" id="LZRT01000062">
    <property type="protein sequence ID" value="OUM88310.1"/>
    <property type="molecule type" value="Genomic_DNA"/>
</dbReference>
<dbReference type="PANTHER" id="PTHR30100:SF1">
    <property type="entry name" value="PHOSPHATE ACYLTRANSFERASE"/>
    <property type="match status" value="1"/>
</dbReference>
<comment type="subcellular location">
    <subcellularLocation>
        <location evidence="10">Cytoplasm</location>
    </subcellularLocation>
    <text evidence="10">Associated with the membrane possibly through PlsY.</text>
</comment>
<keyword evidence="3 10" id="KW-0444">Lipid biosynthesis</keyword>
<keyword evidence="11" id="KW-0012">Acyltransferase</keyword>
<evidence type="ECO:0000256" key="3">
    <source>
        <dbReference type="ARBA" id="ARBA00022516"/>
    </source>
</evidence>
<dbReference type="NCBIfam" id="TIGR00182">
    <property type="entry name" value="plsX"/>
    <property type="match status" value="1"/>
</dbReference>
<keyword evidence="7 10" id="KW-1208">Phospholipid metabolism</keyword>
<comment type="similarity">
    <text evidence="10">Belongs to the PlsX family.</text>
</comment>
<gene>
    <name evidence="10" type="primary">plsX</name>
    <name evidence="11" type="ORF">BAA01_08010</name>
</gene>
<keyword evidence="6 10" id="KW-0594">Phospholipid biosynthesis</keyword>
<keyword evidence="4 10" id="KW-0808">Transferase</keyword>
<dbReference type="Proteomes" id="UP000196475">
    <property type="component" value="Unassembled WGS sequence"/>
</dbReference>
<dbReference type="UniPathway" id="UPA00085"/>
<dbReference type="GO" id="GO:0043811">
    <property type="term" value="F:phosphate:acyl-[acyl carrier protein] acyltransferase activity"/>
    <property type="evidence" value="ECO:0007669"/>
    <property type="project" value="UniProtKB-UniRule"/>
</dbReference>
<comment type="function">
    <text evidence="10">Catalyzes the reversible formation of acyl-phosphate (acyl-PO(4)) from acyl-[acyl-carrier-protein] (acyl-ACP). This enzyme utilizes acyl-ACP as fatty acyl donor, but not acyl-CoA.</text>
</comment>
<evidence type="ECO:0000256" key="4">
    <source>
        <dbReference type="ARBA" id="ARBA00022679"/>
    </source>
</evidence>
<comment type="pathway">
    <text evidence="10">Lipid metabolism; phospholipid metabolism.</text>
</comment>
<sequence>MRLAIDAMGGDHAPGEIVRGVLLALEEGLDIEVVLVGDEAQIRQHLPKPDPRLRIRHTESVITAEEEPVRAIRRKKDSSLVVACQMVKEKEVDAMITAGNTGAFMAAGLLVVGRIPGVDRPALAPILPTVDNRGVLLLDGGANMDAKPEHLVQYALMGDVYARGALNQEQVRIGLLNVGTEAAKGNELTKMVYAELQKLPLHFVGNVEARDVPFGVCDVIVCDGFAGNILLKTMEGTGLLFARMLREMFGAGLLSRLSALMISRQLQALRKKMDYTEYGGAPLLGVDGLLIKSHGSSEARAIQQTIHQTAKAVKYGVIQRITENIGKGEQFNG</sequence>
<dbReference type="InterPro" id="IPR012281">
    <property type="entry name" value="Phospholipid_synth_PlsX-like"/>
</dbReference>
<dbReference type="GO" id="GO:0008654">
    <property type="term" value="P:phospholipid biosynthetic process"/>
    <property type="evidence" value="ECO:0007669"/>
    <property type="project" value="UniProtKB-KW"/>
</dbReference>
<organism evidence="11 12">
    <name type="scientific">Bacillus thermozeamaize</name>
    <dbReference type="NCBI Taxonomy" id="230954"/>
    <lineage>
        <taxon>Bacteria</taxon>
        <taxon>Bacillati</taxon>
        <taxon>Bacillota</taxon>
        <taxon>Bacilli</taxon>
        <taxon>Bacillales</taxon>
        <taxon>Bacillaceae</taxon>
        <taxon>Bacillus</taxon>
    </lineage>
</organism>
<dbReference type="GO" id="GO:0006633">
    <property type="term" value="P:fatty acid biosynthetic process"/>
    <property type="evidence" value="ECO:0007669"/>
    <property type="project" value="UniProtKB-UniRule"/>
</dbReference>
<keyword evidence="2 10" id="KW-0963">Cytoplasm</keyword>